<dbReference type="Pfam" id="PF00528">
    <property type="entry name" value="BPD_transp_1"/>
    <property type="match status" value="1"/>
</dbReference>
<dbReference type="GO" id="GO:0005886">
    <property type="term" value="C:plasma membrane"/>
    <property type="evidence" value="ECO:0007669"/>
    <property type="project" value="UniProtKB-SubCell"/>
</dbReference>
<evidence type="ECO:0000256" key="1">
    <source>
        <dbReference type="ARBA" id="ARBA00004651"/>
    </source>
</evidence>
<organism evidence="10 11">
    <name type="scientific">Gilliamella apicola</name>
    <dbReference type="NCBI Taxonomy" id="1196095"/>
    <lineage>
        <taxon>Bacteria</taxon>
        <taxon>Pseudomonadati</taxon>
        <taxon>Pseudomonadota</taxon>
        <taxon>Gammaproteobacteria</taxon>
        <taxon>Orbales</taxon>
        <taxon>Orbaceae</taxon>
        <taxon>Gilliamella</taxon>
    </lineage>
</organism>
<dbReference type="EMBL" id="VMHM01000002">
    <property type="protein sequence ID" value="TSK05614.1"/>
    <property type="molecule type" value="Genomic_DNA"/>
</dbReference>
<accession>A0A556SWU4</accession>
<dbReference type="FunFam" id="1.10.3720.10:FF:000002">
    <property type="entry name" value="D-methionine ABC transporter permease MetI"/>
    <property type="match status" value="1"/>
</dbReference>
<evidence type="ECO:0000259" key="9">
    <source>
        <dbReference type="PROSITE" id="PS50928"/>
    </source>
</evidence>
<gene>
    <name evidence="10" type="ORF">FPQ15_02110</name>
</gene>
<dbReference type="PROSITE" id="PS50928">
    <property type="entry name" value="ABC_TM1"/>
    <property type="match status" value="1"/>
</dbReference>
<feature type="transmembrane region" description="Helical" evidence="8">
    <location>
        <begin position="203"/>
        <end position="226"/>
    </location>
</feature>
<keyword evidence="4" id="KW-1003">Cell membrane</keyword>
<sequence length="235" mass="25444">MQIFDNILSYLSTNFATTVTSDQFIHASYETLIMVVFSLILGSLIGIPLGICLVTTRPSGLLENRRVYRIINPIINLVRSLPFIILLVAILPLTKFIVGSSIGTTAAIVPLTFYVAPYIARLVENSLLDVKSGIIEAAEAMGATPIQIIWHFMLPEAFSSLLLTLTTATIGLIGATAMAGAIGAGGIGDLAISYGYQRFDTTVTYICVFILVIVIQFVQSTGNYLARKARHELLN</sequence>
<dbReference type="InterPro" id="IPR000515">
    <property type="entry name" value="MetI-like"/>
</dbReference>
<dbReference type="SUPFAM" id="SSF161098">
    <property type="entry name" value="MetI-like"/>
    <property type="match status" value="1"/>
</dbReference>
<dbReference type="RefSeq" id="WP_086326578.1">
    <property type="nucleotide sequence ID" value="NZ_CAMLRN010000001.1"/>
</dbReference>
<feature type="transmembrane region" description="Helical" evidence="8">
    <location>
        <begin position="32"/>
        <end position="55"/>
    </location>
</feature>
<dbReference type="GO" id="GO:0048473">
    <property type="term" value="P:D-methionine transmembrane transport"/>
    <property type="evidence" value="ECO:0007669"/>
    <property type="project" value="TreeGrafter"/>
</dbReference>
<feature type="transmembrane region" description="Helical" evidence="8">
    <location>
        <begin position="96"/>
        <end position="116"/>
    </location>
</feature>
<evidence type="ECO:0000313" key="10">
    <source>
        <dbReference type="EMBL" id="TSK05614.1"/>
    </source>
</evidence>
<evidence type="ECO:0000256" key="7">
    <source>
        <dbReference type="ARBA" id="ARBA00023136"/>
    </source>
</evidence>
<dbReference type="PANTHER" id="PTHR30450:SF14">
    <property type="entry name" value="TRANSPORTER, PERMEASE PROTEIN, PUTATIVE-RELATED"/>
    <property type="match status" value="1"/>
</dbReference>
<evidence type="ECO:0000256" key="3">
    <source>
        <dbReference type="ARBA" id="ARBA00022448"/>
    </source>
</evidence>
<protein>
    <submittedName>
        <fullName evidence="10">ABC transporter permease</fullName>
    </submittedName>
</protein>
<comment type="caution">
    <text evidence="10">The sequence shown here is derived from an EMBL/GenBank/DDBJ whole genome shotgun (WGS) entry which is preliminary data.</text>
</comment>
<dbReference type="InterPro" id="IPR035906">
    <property type="entry name" value="MetI-like_sf"/>
</dbReference>
<evidence type="ECO:0000256" key="5">
    <source>
        <dbReference type="ARBA" id="ARBA00022692"/>
    </source>
</evidence>
<dbReference type="Proteomes" id="UP000319483">
    <property type="component" value="Unassembled WGS sequence"/>
</dbReference>
<keyword evidence="5 8" id="KW-0812">Transmembrane</keyword>
<evidence type="ECO:0000256" key="4">
    <source>
        <dbReference type="ARBA" id="ARBA00022475"/>
    </source>
</evidence>
<keyword evidence="3 8" id="KW-0813">Transport</keyword>
<proteinExistence type="inferred from homology"/>
<comment type="subcellular location">
    <subcellularLocation>
        <location evidence="1 8">Cell membrane</location>
        <topology evidence="1 8">Multi-pass membrane protein</topology>
    </subcellularLocation>
</comment>
<keyword evidence="7 8" id="KW-0472">Membrane</keyword>
<dbReference type="PANTHER" id="PTHR30450">
    <property type="entry name" value="ABC TRANSPORTER PERMEASE"/>
    <property type="match status" value="1"/>
</dbReference>
<name>A0A556SWU4_9GAMM</name>
<reference evidence="10 11" key="1">
    <citation type="submission" date="2019-07" db="EMBL/GenBank/DDBJ databases">
        <title>Gilliamella genomes.</title>
        <authorList>
            <person name="Zheng H."/>
        </authorList>
    </citation>
    <scope>NUCLEOTIDE SEQUENCE [LARGE SCALE GENOMIC DNA]</scope>
    <source>
        <strain evidence="10 11">W8127</strain>
    </source>
</reference>
<dbReference type="NCBIfam" id="NF008049">
    <property type="entry name" value="PRK10782.1"/>
    <property type="match status" value="1"/>
</dbReference>
<feature type="transmembrane region" description="Helical" evidence="8">
    <location>
        <begin position="67"/>
        <end position="90"/>
    </location>
</feature>
<dbReference type="AlphaFoldDB" id="A0A556SWU4"/>
<feature type="domain" description="ABC transmembrane type-1" evidence="9">
    <location>
        <begin position="28"/>
        <end position="219"/>
    </location>
</feature>
<evidence type="ECO:0000256" key="8">
    <source>
        <dbReference type="RuleBase" id="RU363032"/>
    </source>
</evidence>
<keyword evidence="6 8" id="KW-1133">Transmembrane helix</keyword>
<dbReference type="InterPro" id="IPR051322">
    <property type="entry name" value="AA_ABC_Transporter_Permease"/>
</dbReference>
<evidence type="ECO:0000256" key="2">
    <source>
        <dbReference type="ARBA" id="ARBA00007069"/>
    </source>
</evidence>
<evidence type="ECO:0000313" key="11">
    <source>
        <dbReference type="Proteomes" id="UP000319483"/>
    </source>
</evidence>
<evidence type="ECO:0000256" key="6">
    <source>
        <dbReference type="ARBA" id="ARBA00022989"/>
    </source>
</evidence>
<dbReference type="Gene3D" id="1.10.3720.10">
    <property type="entry name" value="MetI-like"/>
    <property type="match status" value="1"/>
</dbReference>
<comment type="similarity">
    <text evidence="2">Belongs to the binding-protein-dependent transport system permease family. CysTW subfamily.</text>
</comment>
<feature type="transmembrane region" description="Helical" evidence="8">
    <location>
        <begin position="161"/>
        <end position="183"/>
    </location>
</feature>
<dbReference type="CDD" id="cd06261">
    <property type="entry name" value="TM_PBP2"/>
    <property type="match status" value="1"/>
</dbReference>